<comment type="caution">
    <text evidence="4">The sequence shown here is derived from an EMBL/GenBank/DDBJ whole genome shotgun (WGS) entry which is preliminary data.</text>
</comment>
<name>A0A7W3R8F1_9ACTN</name>
<reference evidence="4 5" key="1">
    <citation type="submission" date="2020-08" db="EMBL/GenBank/DDBJ databases">
        <title>Sequencing the genomes of 1000 actinobacteria strains.</title>
        <authorList>
            <person name="Klenk H.-P."/>
        </authorList>
    </citation>
    <scope>NUCLEOTIDE SEQUENCE [LARGE SCALE GENOMIC DNA]</scope>
    <source>
        <strain evidence="4 5">DSM 45823</strain>
    </source>
</reference>
<dbReference type="GO" id="GO:0005737">
    <property type="term" value="C:cytoplasm"/>
    <property type="evidence" value="ECO:0007669"/>
    <property type="project" value="TreeGrafter"/>
</dbReference>
<accession>A0A7W3R8F1</accession>
<keyword evidence="1" id="KW-0547">Nucleotide-binding</keyword>
<evidence type="ECO:0000256" key="2">
    <source>
        <dbReference type="ARBA" id="ARBA00022840"/>
    </source>
</evidence>
<dbReference type="PANTHER" id="PTHR16305">
    <property type="entry name" value="TESTICULAR SOLUBLE ADENYLYL CYCLASE"/>
    <property type="match status" value="1"/>
</dbReference>
<keyword evidence="2" id="KW-0067">ATP-binding</keyword>
<dbReference type="InterPro" id="IPR027417">
    <property type="entry name" value="P-loop_NTPase"/>
</dbReference>
<evidence type="ECO:0000259" key="3">
    <source>
        <dbReference type="Pfam" id="PF13191"/>
    </source>
</evidence>
<feature type="domain" description="Orc1-like AAA ATPase" evidence="3">
    <location>
        <begin position="4"/>
        <end position="169"/>
    </location>
</feature>
<proteinExistence type="predicted"/>
<keyword evidence="5" id="KW-1185">Reference proteome</keyword>
<dbReference type="EMBL" id="JACJII010000001">
    <property type="protein sequence ID" value="MBA9003285.1"/>
    <property type="molecule type" value="Genomic_DNA"/>
</dbReference>
<dbReference type="RefSeq" id="WP_182705079.1">
    <property type="nucleotide sequence ID" value="NZ_JACJII010000001.1"/>
</dbReference>
<dbReference type="Proteomes" id="UP000539313">
    <property type="component" value="Unassembled WGS sequence"/>
</dbReference>
<gene>
    <name evidence="4" type="ORF">HNR21_002167</name>
</gene>
<protein>
    <submittedName>
        <fullName evidence="4">Tetratricopeptide (TPR) repeat protein</fullName>
    </submittedName>
</protein>
<dbReference type="Pfam" id="PF13191">
    <property type="entry name" value="AAA_16"/>
    <property type="match status" value="1"/>
</dbReference>
<evidence type="ECO:0000256" key="1">
    <source>
        <dbReference type="ARBA" id="ARBA00022741"/>
    </source>
</evidence>
<dbReference type="SUPFAM" id="SSF52540">
    <property type="entry name" value="P-loop containing nucleoside triphosphate hydrolases"/>
    <property type="match status" value="1"/>
</dbReference>
<evidence type="ECO:0000313" key="4">
    <source>
        <dbReference type="EMBL" id="MBA9003285.1"/>
    </source>
</evidence>
<dbReference type="AlphaFoldDB" id="A0A7W3R8F1"/>
<organism evidence="4 5">
    <name type="scientific">Thermomonospora cellulosilytica</name>
    <dbReference type="NCBI Taxonomy" id="1411118"/>
    <lineage>
        <taxon>Bacteria</taxon>
        <taxon>Bacillati</taxon>
        <taxon>Actinomycetota</taxon>
        <taxon>Actinomycetes</taxon>
        <taxon>Streptosporangiales</taxon>
        <taxon>Thermomonosporaceae</taxon>
        <taxon>Thermomonospora</taxon>
    </lineage>
</organism>
<dbReference type="PANTHER" id="PTHR16305:SF35">
    <property type="entry name" value="TRANSCRIPTIONAL ACTIVATOR DOMAIN"/>
    <property type="match status" value="1"/>
</dbReference>
<dbReference type="GO" id="GO:0004016">
    <property type="term" value="F:adenylate cyclase activity"/>
    <property type="evidence" value="ECO:0007669"/>
    <property type="project" value="TreeGrafter"/>
</dbReference>
<sequence>MTAPLIGRDHAAGMLRAEIGRAIDSHGGLVLVTGEAGIGKTTLVGDAAAEARRRGALVLGGSCWESGGAPGHWPWVQVLRGLRRASGAAEWAELEEASGGATAVLLGESAAADDTGFALYDGVTSALVAASQRRPVTVVLDDLHWADAASVRLLEFAAQHAWFERLLLVGTYRDVEVEPTDHPLRPLLSALAARATMITLTGLDRAAVGELMARTAGRRPDDDVVAEVHRRTGGNPFFVEQSARLWSAGGPVEAIAPGVRDAVQRRLSLLPEPVVRLLTTAAVLGREFHRQVLAAVAAEPADWVDRLLGRAVAARLAVARGGGRFAFAHDLVRETLYDSLDEPGRRHAAVVEAVARSPGLAGRLLPAEQARHAYLARDVLDPATVVGRLEHAARDAGARMAFEESTGHRRRALEVAAALGPRRQALIAGELGADLLHLGRRDEGWALLEFAAERARAAADPMVLARVAITLHHCGDGDERARPAEDLLAAAHRALAGGTGDPMPRDRPAEELAKEVAVHASALARREEDDEALAYFLWSLHHLIWGPGTAAERERLTREIERITRRMPSGGGDHDSPWFAAALRWVALLELGDPRYLDAFETSLALAEQGGRPHEKAAATADRGIIAAFQGRFAEAADLLEEVTCFPEGEHFDAHGVMFHLRWALLVLQGRADEDPPGRPPPRGSVPARLIEGLTALYRDDPDTALHHLEALTGSGKPIPGMYAPLFLRLQAQVAAATRDPELCERARAALSPYAGQWAVSVYGCDIGGPYRLWQAAVDAAQERWDEAVRGFTAAAESAELMHSRPWALEARTGLAEVLAEHGDAGAAALLEEVEREAAELGMRHIAARVRRIRRSRDGGAGETGGEFRFDGRVWSLTFAGRTVHMPDAKGLRDLHLLLSGPGTDVPAVRLANPEGGAEAAAARALGGDEVLDEEARIRYKRRLAELDEEIDRAVAAGDDERAAAGDRERAALLAELRAAAGLAGRTRRLGDEAERARKTVTARIRDTLRKLDGTHPDLAAHLRDAVSTGTTCAYRPSRPVTWRL</sequence>
<dbReference type="InterPro" id="IPR041664">
    <property type="entry name" value="AAA_16"/>
</dbReference>
<evidence type="ECO:0000313" key="5">
    <source>
        <dbReference type="Proteomes" id="UP000539313"/>
    </source>
</evidence>
<dbReference type="GO" id="GO:0005524">
    <property type="term" value="F:ATP binding"/>
    <property type="evidence" value="ECO:0007669"/>
    <property type="project" value="UniProtKB-KW"/>
</dbReference>